<dbReference type="eggNOG" id="COG1058">
    <property type="taxonomic scope" value="Bacteria"/>
</dbReference>
<feature type="domain" description="MoaB/Mog" evidence="1">
    <location>
        <begin position="7"/>
        <end position="167"/>
    </location>
</feature>
<comment type="caution">
    <text evidence="2">The sequence shown here is derived from an EMBL/GenBank/DDBJ whole genome shotgun (WGS) entry which is preliminary data.</text>
</comment>
<name>Q0EZH6_9PROT</name>
<accession>Q0EZH6</accession>
<dbReference type="Proteomes" id="UP000005297">
    <property type="component" value="Unassembled WGS sequence"/>
</dbReference>
<dbReference type="Gene3D" id="3.40.980.10">
    <property type="entry name" value="MoaB/Mog-like domain"/>
    <property type="match status" value="1"/>
</dbReference>
<dbReference type="InterPro" id="IPR036425">
    <property type="entry name" value="MoaB/Mog-like_dom_sf"/>
</dbReference>
<dbReference type="InterPro" id="IPR001453">
    <property type="entry name" value="MoaB/Mog_dom"/>
</dbReference>
<dbReference type="PANTHER" id="PTHR13939">
    <property type="entry name" value="NICOTINAMIDE-NUCLEOTIDE AMIDOHYDROLASE PNCC"/>
    <property type="match status" value="1"/>
</dbReference>
<dbReference type="AlphaFoldDB" id="Q0EZH6"/>
<dbReference type="EMBL" id="AATS01000006">
    <property type="protein sequence ID" value="EAU54728.1"/>
    <property type="molecule type" value="Genomic_DNA"/>
</dbReference>
<reference evidence="2 3" key="1">
    <citation type="submission" date="2006-09" db="EMBL/GenBank/DDBJ databases">
        <authorList>
            <person name="Emerson D."/>
            <person name="Ferriera S."/>
            <person name="Johnson J."/>
            <person name="Kravitz S."/>
            <person name="Halpern A."/>
            <person name="Remington K."/>
            <person name="Beeson K."/>
            <person name="Tran B."/>
            <person name="Rogers Y.-H."/>
            <person name="Friedman R."/>
            <person name="Venter J.C."/>
        </authorList>
    </citation>
    <scope>NUCLEOTIDE SEQUENCE [LARGE SCALE GENOMIC DNA]</scope>
    <source>
        <strain evidence="2 3">PV-1</strain>
    </source>
</reference>
<dbReference type="HOGENOM" id="CLU_030805_0_2_0"/>
<dbReference type="RefSeq" id="WP_009850338.1">
    <property type="nucleotide sequence ID" value="NZ_DS022294.1"/>
</dbReference>
<protein>
    <submittedName>
        <fullName evidence="2">Predicted nucleotide-utilizing enzyme/competence-damage associated protein</fullName>
    </submittedName>
</protein>
<proteinExistence type="predicted"/>
<dbReference type="SUPFAM" id="SSF53218">
    <property type="entry name" value="Molybdenum cofactor biosynthesis proteins"/>
    <property type="match status" value="1"/>
</dbReference>
<dbReference type="Pfam" id="PF00994">
    <property type="entry name" value="MoCF_biosynth"/>
    <property type="match status" value="1"/>
</dbReference>
<dbReference type="PANTHER" id="PTHR13939:SF0">
    <property type="entry name" value="NMN AMIDOHYDROLASE-LIKE PROTEIN YFAY"/>
    <property type="match status" value="1"/>
</dbReference>
<dbReference type="OrthoDB" id="5288642at2"/>
<evidence type="ECO:0000313" key="2">
    <source>
        <dbReference type="EMBL" id="EAU54728.1"/>
    </source>
</evidence>
<dbReference type="InterPro" id="IPR050101">
    <property type="entry name" value="CinA"/>
</dbReference>
<dbReference type="STRING" id="314344.AL013_11730"/>
<dbReference type="SMART" id="SM00852">
    <property type="entry name" value="MoCF_biosynth"/>
    <property type="match status" value="1"/>
</dbReference>
<organism evidence="2 3">
    <name type="scientific">Mariprofundus ferrooxydans PV-1</name>
    <dbReference type="NCBI Taxonomy" id="314345"/>
    <lineage>
        <taxon>Bacteria</taxon>
        <taxon>Pseudomonadati</taxon>
        <taxon>Pseudomonadota</taxon>
        <taxon>Candidatius Mariprofundia</taxon>
        <taxon>Mariprofundales</taxon>
        <taxon>Mariprofundaceae</taxon>
        <taxon>Mariprofundus</taxon>
    </lineage>
</organism>
<dbReference type="InterPro" id="IPR056596">
    <property type="entry name" value="FLAD1_M"/>
</dbReference>
<dbReference type="InParanoid" id="Q0EZH6"/>
<dbReference type="CDD" id="cd00885">
    <property type="entry name" value="cinA"/>
    <property type="match status" value="1"/>
</dbReference>
<evidence type="ECO:0000259" key="1">
    <source>
        <dbReference type="SMART" id="SM00852"/>
    </source>
</evidence>
<evidence type="ECO:0000313" key="3">
    <source>
        <dbReference type="Proteomes" id="UP000005297"/>
    </source>
</evidence>
<keyword evidence="3" id="KW-1185">Reference proteome</keyword>
<gene>
    <name evidence="2" type="ORF">SPV1_14129</name>
</gene>
<dbReference type="Pfam" id="PF24102">
    <property type="entry name" value="FLAD1_M"/>
    <property type="match status" value="1"/>
</dbReference>
<sequence length="240" mass="26220">MNHQTAAILVIGNEVLSGRTREANAWVAAQSLFERGCKLAEIAVVQDQHAAIVSTLNRLRQQYDAVITSGGIGPTHDDITMEAIADAFGVPLIEHRFIVQAMTEYYGKDGLNDGRRRMTRVPDGAHLIRCEKTIAPGAHIGNVYILAGVPDIFASQLSAILDEFGDTPFHRQEIEVTLPESMFAAGLEAIQLQFDDVEIGSYPGRCGPSPCGKICLSSQQPERLQQAHALVQRMLDTLNK</sequence>